<feature type="transmembrane region" description="Helical" evidence="1">
    <location>
        <begin position="273"/>
        <end position="296"/>
    </location>
</feature>
<feature type="transmembrane region" description="Helical" evidence="1">
    <location>
        <begin position="197"/>
        <end position="222"/>
    </location>
</feature>
<name>A0A6N9Q5E9_9BACL</name>
<feature type="transmembrane region" description="Helical" evidence="1">
    <location>
        <begin position="308"/>
        <end position="327"/>
    </location>
</feature>
<feature type="transmembrane region" description="Helical" evidence="1">
    <location>
        <begin position="157"/>
        <end position="190"/>
    </location>
</feature>
<evidence type="ECO:0008006" key="4">
    <source>
        <dbReference type="Google" id="ProtNLM"/>
    </source>
</evidence>
<feature type="transmembrane region" description="Helical" evidence="1">
    <location>
        <begin position="114"/>
        <end position="145"/>
    </location>
</feature>
<keyword evidence="3" id="KW-1185">Reference proteome</keyword>
<proteinExistence type="predicted"/>
<gene>
    <name evidence="2" type="ORF">ERL59_13910</name>
</gene>
<protein>
    <recommendedName>
        <fullName evidence="4">Dolichyl-phosphate-mannose-protein mannosyltransferase</fullName>
    </recommendedName>
</protein>
<feature type="transmembrane region" description="Helical" evidence="1">
    <location>
        <begin position="333"/>
        <end position="349"/>
    </location>
</feature>
<evidence type="ECO:0000313" key="3">
    <source>
        <dbReference type="Proteomes" id="UP000448943"/>
    </source>
</evidence>
<feature type="transmembrane region" description="Helical" evidence="1">
    <location>
        <begin position="83"/>
        <end position="102"/>
    </location>
</feature>
<sequence>MNQIKNKYKWASSMFLILIFVGMFTWRFMHISSFARSWDIVDFALALNRFDLLAMQPHFPGYPYFILAGTVVNQWISDPVQSLVILNVWMTLLSAIPIYLLARRTLTRQKSLVAVLFVLSFSYITLISVEPMSEGAAIAVLWWYVWSINYSLSNKGFLISLVPLFFFSILMGIRLSYLAFGIGIVLLWWVKFKRQDYTLISVALQLLFFVLFQSIWVIGLVVSEGSLRGFIELALSFTTGHFSDWGGTYDPTNDSLVVKVFQFLFYNLYWTGFSGHSIILAFFMIVLVTSFVILLLQRKNKKLSEYSTILIVILVSYLGWALFAQNLDKPRHISPLVGPMALIMIQFLLHNLKSKFILIFIFIFMAAQLIHGAYISKNYAQDTPAVYQLSEYLSKQDNDFIVYTWEETRVFQYLNVSYAHQRVFTYDYFLQEIKRIPNKQILMTDKVLEGFEKQVGDLSKHVTLIKIFNSDPLFDPVYHEITLYKWK</sequence>
<dbReference type="RefSeq" id="WP_160646850.1">
    <property type="nucleotide sequence ID" value="NZ_SIJB01000029.1"/>
</dbReference>
<evidence type="ECO:0000313" key="2">
    <source>
        <dbReference type="EMBL" id="NBI30042.1"/>
    </source>
</evidence>
<accession>A0A6N9Q5E9</accession>
<feature type="transmembrane region" description="Helical" evidence="1">
    <location>
        <begin position="12"/>
        <end position="29"/>
    </location>
</feature>
<comment type="caution">
    <text evidence="2">The sequence shown here is derived from an EMBL/GenBank/DDBJ whole genome shotgun (WGS) entry which is preliminary data.</text>
</comment>
<dbReference type="Proteomes" id="UP000448943">
    <property type="component" value="Unassembled WGS sequence"/>
</dbReference>
<dbReference type="AlphaFoldDB" id="A0A6N9Q5E9"/>
<dbReference type="EMBL" id="SIJB01000029">
    <property type="protein sequence ID" value="NBI30042.1"/>
    <property type="molecule type" value="Genomic_DNA"/>
</dbReference>
<keyword evidence="1" id="KW-0472">Membrane</keyword>
<organism evidence="2 3">
    <name type="scientific">Chengkuizengella marina</name>
    <dbReference type="NCBI Taxonomy" id="2507566"/>
    <lineage>
        <taxon>Bacteria</taxon>
        <taxon>Bacillati</taxon>
        <taxon>Bacillota</taxon>
        <taxon>Bacilli</taxon>
        <taxon>Bacillales</taxon>
        <taxon>Paenibacillaceae</taxon>
        <taxon>Chengkuizengella</taxon>
    </lineage>
</organism>
<reference evidence="2 3" key="1">
    <citation type="submission" date="2019-01" db="EMBL/GenBank/DDBJ databases">
        <title>Chengkuizengella sp. nov., isolated from deep-sea sediment of East Pacific Ocean.</title>
        <authorList>
            <person name="Yang J."/>
            <person name="Lai Q."/>
            <person name="Shao Z."/>
        </authorList>
    </citation>
    <scope>NUCLEOTIDE SEQUENCE [LARGE SCALE GENOMIC DNA]</scope>
    <source>
        <strain evidence="2 3">YPA3-1-1</strain>
    </source>
</reference>
<keyword evidence="1" id="KW-0812">Transmembrane</keyword>
<evidence type="ECO:0000256" key="1">
    <source>
        <dbReference type="SAM" id="Phobius"/>
    </source>
</evidence>
<dbReference type="OrthoDB" id="244199at2"/>
<keyword evidence="1" id="KW-1133">Transmembrane helix</keyword>
<feature type="transmembrane region" description="Helical" evidence="1">
    <location>
        <begin position="356"/>
        <end position="375"/>
    </location>
</feature>